<dbReference type="Proteomes" id="UP001165064">
    <property type="component" value="Unassembled WGS sequence"/>
</dbReference>
<keyword evidence="2" id="KW-1185">Reference proteome</keyword>
<organism evidence="1 2">
    <name type="scientific">Ambrosiozyma monospora</name>
    <name type="common">Yeast</name>
    <name type="synonym">Endomycopsis monosporus</name>
    <dbReference type="NCBI Taxonomy" id="43982"/>
    <lineage>
        <taxon>Eukaryota</taxon>
        <taxon>Fungi</taxon>
        <taxon>Dikarya</taxon>
        <taxon>Ascomycota</taxon>
        <taxon>Saccharomycotina</taxon>
        <taxon>Pichiomycetes</taxon>
        <taxon>Pichiales</taxon>
        <taxon>Pichiaceae</taxon>
        <taxon>Ambrosiozyma</taxon>
    </lineage>
</organism>
<name>A0ACB5U0Z9_AMBMO</name>
<accession>A0ACB5U0Z9</accession>
<gene>
    <name evidence="1" type="ORF">Amon02_001076500</name>
</gene>
<dbReference type="EMBL" id="BSXS01011059">
    <property type="protein sequence ID" value="GME99605.1"/>
    <property type="molecule type" value="Genomic_DNA"/>
</dbReference>
<evidence type="ECO:0000313" key="2">
    <source>
        <dbReference type="Proteomes" id="UP001165064"/>
    </source>
</evidence>
<reference evidence="1" key="1">
    <citation type="submission" date="2023-04" db="EMBL/GenBank/DDBJ databases">
        <title>Ambrosiozyma monospora NBRC 10751.</title>
        <authorList>
            <person name="Ichikawa N."/>
            <person name="Sato H."/>
            <person name="Tonouchi N."/>
        </authorList>
    </citation>
    <scope>NUCLEOTIDE SEQUENCE</scope>
    <source>
        <strain evidence="1">NBRC 10751</strain>
    </source>
</reference>
<evidence type="ECO:0000313" key="1">
    <source>
        <dbReference type="EMBL" id="GME99605.1"/>
    </source>
</evidence>
<sequence length="117" mass="12985">MSTISASKAKREAKKAAKAKEGKLKTKRLTKKEKEKLAQQGDVESATDQINKLKLQQDKDGLSDRVVTGVLDSLVTSRDIKLSSVSLLFHGKVLLQDSNVELNHENTQFQNTLISTY</sequence>
<comment type="caution">
    <text evidence="1">The sequence shown here is derived from an EMBL/GenBank/DDBJ whole genome shotgun (WGS) entry which is preliminary data.</text>
</comment>
<proteinExistence type="predicted"/>
<protein>
    <submittedName>
        <fullName evidence="1">Unnamed protein product</fullName>
    </submittedName>
</protein>